<dbReference type="SMART" id="SM00184">
    <property type="entry name" value="RING"/>
    <property type="match status" value="1"/>
</dbReference>
<dbReference type="PANTHER" id="PTHR10044:SF139">
    <property type="entry name" value="DEATH-ASSOCIATED INHIBITOR OF APOPTOSIS 2"/>
    <property type="match status" value="1"/>
</dbReference>
<dbReference type="InterPro" id="IPR001841">
    <property type="entry name" value="Znf_RING"/>
</dbReference>
<sequence>MATPVREEIDSVEELGERVRTHVSDVVAMDVEPGGEAHSENPRATFDPRPELIVNIDEMPMNSPMSGVWLAEPASIDEPLLLLDEVPESQEEEPEDEPEELFADVVTRLRRDLEEARLTGKADRARAEALGESADALERERDAVLVRCQQLERENCVLRLELQHHRGIMAADWEQTLGFQERLRSEEAEHARLSEQVIELQRLLNDKIAECFSCRDDALSWRTLLSPKAGYTSGDLDRILQVALPAAAQLQAELSSRAKVAQRQLISELEHRLCAVCRDEEKAVLFLPCNHVCVCETCRSRLRPYRCPMCQEPIQQHIGRVHF</sequence>
<proteinExistence type="predicted"/>
<dbReference type="GO" id="GO:0008270">
    <property type="term" value="F:zinc ion binding"/>
    <property type="evidence" value="ECO:0007669"/>
    <property type="project" value="UniProtKB-KW"/>
</dbReference>
<dbReference type="GO" id="GO:0005737">
    <property type="term" value="C:cytoplasm"/>
    <property type="evidence" value="ECO:0007669"/>
    <property type="project" value="TreeGrafter"/>
</dbReference>
<accession>A0A7S1EZ39</accession>
<evidence type="ECO:0000313" key="5">
    <source>
        <dbReference type="EMBL" id="CAD8834127.1"/>
    </source>
</evidence>
<organism evidence="5">
    <name type="scientific">Noctiluca scintillans</name>
    <name type="common">Sea sparkle</name>
    <name type="synonym">Red tide dinoflagellate</name>
    <dbReference type="NCBI Taxonomy" id="2966"/>
    <lineage>
        <taxon>Eukaryota</taxon>
        <taxon>Sar</taxon>
        <taxon>Alveolata</taxon>
        <taxon>Dinophyceae</taxon>
        <taxon>Noctilucales</taxon>
        <taxon>Noctilucaceae</taxon>
        <taxon>Noctiluca</taxon>
    </lineage>
</organism>
<dbReference type="SUPFAM" id="SSF57850">
    <property type="entry name" value="RING/U-box"/>
    <property type="match status" value="1"/>
</dbReference>
<keyword evidence="1" id="KW-0862">Zinc</keyword>
<dbReference type="AlphaFoldDB" id="A0A7S1EZ39"/>
<dbReference type="EMBL" id="HBFQ01012109">
    <property type="protein sequence ID" value="CAD8834127.1"/>
    <property type="molecule type" value="Transcribed_RNA"/>
</dbReference>
<dbReference type="InterPro" id="IPR013083">
    <property type="entry name" value="Znf_RING/FYVE/PHD"/>
</dbReference>
<keyword evidence="1" id="KW-0863">Zinc-finger</keyword>
<keyword evidence="1" id="KW-0479">Metal-binding</keyword>
<dbReference type="PANTHER" id="PTHR10044">
    <property type="entry name" value="INHIBITOR OF APOPTOSIS"/>
    <property type="match status" value="1"/>
</dbReference>
<reference evidence="5" key="1">
    <citation type="submission" date="2021-01" db="EMBL/GenBank/DDBJ databases">
        <authorList>
            <person name="Corre E."/>
            <person name="Pelletier E."/>
            <person name="Niang G."/>
            <person name="Scheremetjew M."/>
            <person name="Finn R."/>
            <person name="Kale V."/>
            <person name="Holt S."/>
            <person name="Cochrane G."/>
            <person name="Meng A."/>
            <person name="Brown T."/>
            <person name="Cohen L."/>
        </authorList>
    </citation>
    <scope>NUCLEOTIDE SEQUENCE</scope>
</reference>
<evidence type="ECO:0000259" key="4">
    <source>
        <dbReference type="PROSITE" id="PS50089"/>
    </source>
</evidence>
<dbReference type="InterPro" id="IPR050784">
    <property type="entry name" value="IAP"/>
</dbReference>
<dbReference type="GO" id="GO:0051726">
    <property type="term" value="P:regulation of cell cycle"/>
    <property type="evidence" value="ECO:0007669"/>
    <property type="project" value="TreeGrafter"/>
</dbReference>
<evidence type="ECO:0000256" key="1">
    <source>
        <dbReference type="PROSITE-ProRule" id="PRU00175"/>
    </source>
</evidence>
<dbReference type="Gene3D" id="3.30.40.10">
    <property type="entry name" value="Zinc/RING finger domain, C3HC4 (zinc finger)"/>
    <property type="match status" value="1"/>
</dbReference>
<feature type="coiled-coil region" evidence="2">
    <location>
        <begin position="183"/>
        <end position="210"/>
    </location>
</feature>
<dbReference type="Pfam" id="PF13920">
    <property type="entry name" value="zf-C3HC4_3"/>
    <property type="match status" value="1"/>
</dbReference>
<protein>
    <recommendedName>
        <fullName evidence="4">RING-type domain-containing protein</fullName>
    </recommendedName>
</protein>
<gene>
    <name evidence="5" type="ORF">NSCI0253_LOCUS8475</name>
</gene>
<name>A0A7S1EZ39_NOCSC</name>
<feature type="domain" description="RING-type" evidence="4">
    <location>
        <begin position="274"/>
        <end position="311"/>
    </location>
</feature>
<evidence type="ECO:0000256" key="3">
    <source>
        <dbReference type="SAM" id="MobiDB-lite"/>
    </source>
</evidence>
<evidence type="ECO:0000256" key="2">
    <source>
        <dbReference type="SAM" id="Coils"/>
    </source>
</evidence>
<dbReference type="GO" id="GO:0005634">
    <property type="term" value="C:nucleus"/>
    <property type="evidence" value="ECO:0007669"/>
    <property type="project" value="TreeGrafter"/>
</dbReference>
<keyword evidence="2" id="KW-0175">Coiled coil</keyword>
<dbReference type="PROSITE" id="PS50089">
    <property type="entry name" value="ZF_RING_2"/>
    <property type="match status" value="1"/>
</dbReference>
<feature type="region of interest" description="Disordered" evidence="3">
    <location>
        <begin position="1"/>
        <end position="23"/>
    </location>
</feature>